<organism evidence="1 2">
    <name type="scientific">Oikopleura dioica</name>
    <name type="common">Tunicate</name>
    <dbReference type="NCBI Taxonomy" id="34765"/>
    <lineage>
        <taxon>Eukaryota</taxon>
        <taxon>Metazoa</taxon>
        <taxon>Chordata</taxon>
        <taxon>Tunicata</taxon>
        <taxon>Appendicularia</taxon>
        <taxon>Copelata</taxon>
        <taxon>Oikopleuridae</taxon>
        <taxon>Oikopleura</taxon>
    </lineage>
</organism>
<evidence type="ECO:0000313" key="1">
    <source>
        <dbReference type="EMBL" id="CAG5108351.1"/>
    </source>
</evidence>
<protein>
    <submittedName>
        <fullName evidence="1">Oidioi.mRNA.OKI2018_I69.chr1.g3754.t1.cds</fullName>
    </submittedName>
</protein>
<evidence type="ECO:0000313" key="2">
    <source>
        <dbReference type="Proteomes" id="UP001158576"/>
    </source>
</evidence>
<keyword evidence="2" id="KW-1185">Reference proteome</keyword>
<dbReference type="Proteomes" id="UP001158576">
    <property type="component" value="Chromosome 1"/>
</dbReference>
<sequence>MLKQNPYLKTPLDREKFISPIPVLNKDKRDEKMRFQTIFAAFALTAEPVLALGAQQAAEFDEFSNLGPAFQQYLAAVMNRPKRGMAGAMYRGGYF</sequence>
<proteinExistence type="predicted"/>
<dbReference type="EMBL" id="OU015566">
    <property type="protein sequence ID" value="CAG5108351.1"/>
    <property type="molecule type" value="Genomic_DNA"/>
</dbReference>
<gene>
    <name evidence="1" type="ORF">OKIOD_LOCUS12519</name>
</gene>
<accession>A0ABN7SV68</accession>
<name>A0ABN7SV68_OIKDI</name>
<reference evidence="1 2" key="1">
    <citation type="submission" date="2021-04" db="EMBL/GenBank/DDBJ databases">
        <authorList>
            <person name="Bliznina A."/>
        </authorList>
    </citation>
    <scope>NUCLEOTIDE SEQUENCE [LARGE SCALE GENOMIC DNA]</scope>
</reference>